<accession>A0A9W9R2P2</accession>
<sequence>MPRILNASVPGAIDENVLLLCRIYFFSNILSDFHQIAYDNGTTHRSEARAIKKLGAMAFEAEKAGTITRAPHSGQNVPVNKHYVRLLMAIECRLPTEPARPPRFDIVALEMKILQTAVEKKFSHLKQEIHAALDGN</sequence>
<dbReference type="AlphaFoldDB" id="A0A9W9R2P2"/>
<dbReference type="EMBL" id="JAPZBQ010000001">
    <property type="protein sequence ID" value="KAJ5352623.1"/>
    <property type="molecule type" value="Genomic_DNA"/>
</dbReference>
<reference evidence="1" key="2">
    <citation type="journal article" date="2023" name="IMA Fungus">
        <title>Comparative genomic study of the Penicillium genus elucidates a diverse pangenome and 15 lateral gene transfer events.</title>
        <authorList>
            <person name="Petersen C."/>
            <person name="Sorensen T."/>
            <person name="Nielsen M.R."/>
            <person name="Sondergaard T.E."/>
            <person name="Sorensen J.L."/>
            <person name="Fitzpatrick D.A."/>
            <person name="Frisvad J.C."/>
            <person name="Nielsen K.L."/>
        </authorList>
    </citation>
    <scope>NUCLEOTIDE SEQUENCE</scope>
    <source>
        <strain evidence="1">IBT 35673</strain>
    </source>
</reference>
<proteinExistence type="predicted"/>
<protein>
    <submittedName>
        <fullName evidence="1">Uncharacterized protein</fullName>
    </submittedName>
</protein>
<evidence type="ECO:0000313" key="1">
    <source>
        <dbReference type="EMBL" id="KAJ5352623.1"/>
    </source>
</evidence>
<dbReference type="Proteomes" id="UP001147695">
    <property type="component" value="Unassembled WGS sequence"/>
</dbReference>
<name>A0A9W9R2P2_PENBR</name>
<organism evidence="1 2">
    <name type="scientific">Penicillium brevicompactum</name>
    <dbReference type="NCBI Taxonomy" id="5074"/>
    <lineage>
        <taxon>Eukaryota</taxon>
        <taxon>Fungi</taxon>
        <taxon>Dikarya</taxon>
        <taxon>Ascomycota</taxon>
        <taxon>Pezizomycotina</taxon>
        <taxon>Eurotiomycetes</taxon>
        <taxon>Eurotiomycetidae</taxon>
        <taxon>Eurotiales</taxon>
        <taxon>Aspergillaceae</taxon>
        <taxon>Penicillium</taxon>
    </lineage>
</organism>
<gene>
    <name evidence="1" type="ORF">N7452_001597</name>
</gene>
<evidence type="ECO:0000313" key="2">
    <source>
        <dbReference type="Proteomes" id="UP001147695"/>
    </source>
</evidence>
<reference evidence="1" key="1">
    <citation type="submission" date="2022-12" db="EMBL/GenBank/DDBJ databases">
        <authorList>
            <person name="Petersen C."/>
        </authorList>
    </citation>
    <scope>NUCLEOTIDE SEQUENCE</scope>
    <source>
        <strain evidence="1">IBT 35673</strain>
    </source>
</reference>
<comment type="caution">
    <text evidence="1">The sequence shown here is derived from an EMBL/GenBank/DDBJ whole genome shotgun (WGS) entry which is preliminary data.</text>
</comment>